<evidence type="ECO:0000256" key="1">
    <source>
        <dbReference type="SAM" id="MobiDB-lite"/>
    </source>
</evidence>
<keyword evidence="3" id="KW-1185">Reference proteome</keyword>
<evidence type="ECO:0000313" key="3">
    <source>
        <dbReference type="Proteomes" id="UP000005824"/>
    </source>
</evidence>
<name>B4DA71_9BACT</name>
<dbReference type="AlphaFoldDB" id="B4DA71"/>
<proteinExistence type="predicted"/>
<comment type="caution">
    <text evidence="2">The sequence shown here is derived from an EMBL/GenBank/DDBJ whole genome shotgun (WGS) entry which is preliminary data.</text>
</comment>
<dbReference type="RefSeq" id="WP_006983132.1">
    <property type="nucleotide sequence ID" value="NZ_ABVL01000029.1"/>
</dbReference>
<protein>
    <submittedName>
        <fullName evidence="2">Uncharacterized protein</fullName>
    </submittedName>
</protein>
<evidence type="ECO:0000313" key="2">
    <source>
        <dbReference type="EMBL" id="EDY16698.1"/>
    </source>
</evidence>
<dbReference type="EMBL" id="ABVL01000029">
    <property type="protein sequence ID" value="EDY16698.1"/>
    <property type="molecule type" value="Genomic_DNA"/>
</dbReference>
<sequence length="90" mass="9780">MIYFADSTITFTGPARLDRALTFVEDMPKGAAVLIGDGSQVKMKKSVTCGEFRVADIEEVQAAARAARPRSQKHDHTIVTPPPFSADSQE</sequence>
<accession>B4DA71</accession>
<dbReference type="STRING" id="497964.CfE428DRAFT_5811"/>
<gene>
    <name evidence="2" type="ORF">CfE428DRAFT_5811</name>
</gene>
<reference evidence="2 3" key="1">
    <citation type="journal article" date="2011" name="J. Bacteriol.">
        <title>Genome sequence of Chthoniobacter flavus Ellin428, an aerobic heterotrophic soil bacterium.</title>
        <authorList>
            <person name="Kant R."/>
            <person name="van Passel M.W."/>
            <person name="Palva A."/>
            <person name="Lucas S."/>
            <person name="Lapidus A."/>
            <person name="Glavina Del Rio T."/>
            <person name="Dalin E."/>
            <person name="Tice H."/>
            <person name="Bruce D."/>
            <person name="Goodwin L."/>
            <person name="Pitluck S."/>
            <person name="Larimer F.W."/>
            <person name="Land M.L."/>
            <person name="Hauser L."/>
            <person name="Sangwan P."/>
            <person name="de Vos W.M."/>
            <person name="Janssen P.H."/>
            <person name="Smidt H."/>
        </authorList>
    </citation>
    <scope>NUCLEOTIDE SEQUENCE [LARGE SCALE GENOMIC DNA]</scope>
    <source>
        <strain evidence="2 3">Ellin428</strain>
    </source>
</reference>
<dbReference type="InParanoid" id="B4DA71"/>
<dbReference type="Proteomes" id="UP000005824">
    <property type="component" value="Unassembled WGS sequence"/>
</dbReference>
<organism evidence="2 3">
    <name type="scientific">Chthoniobacter flavus Ellin428</name>
    <dbReference type="NCBI Taxonomy" id="497964"/>
    <lineage>
        <taxon>Bacteria</taxon>
        <taxon>Pseudomonadati</taxon>
        <taxon>Verrucomicrobiota</taxon>
        <taxon>Spartobacteria</taxon>
        <taxon>Chthoniobacterales</taxon>
        <taxon>Chthoniobacteraceae</taxon>
        <taxon>Chthoniobacter</taxon>
    </lineage>
</organism>
<feature type="region of interest" description="Disordered" evidence="1">
    <location>
        <begin position="66"/>
        <end position="90"/>
    </location>
</feature>